<proteinExistence type="predicted"/>
<name>A0A2G5T182_9PELO</name>
<protein>
    <submittedName>
        <fullName evidence="1">Uncharacterized protein</fullName>
    </submittedName>
</protein>
<reference evidence="2" key="1">
    <citation type="submission" date="2017-10" db="EMBL/GenBank/DDBJ databases">
        <title>Rapid genome shrinkage in a self-fertile nematode reveals novel sperm competition proteins.</title>
        <authorList>
            <person name="Yin D."/>
            <person name="Schwarz E.M."/>
            <person name="Thomas C.G."/>
            <person name="Felde R.L."/>
            <person name="Korf I.F."/>
            <person name="Cutter A.D."/>
            <person name="Schartner C.M."/>
            <person name="Ralston E.J."/>
            <person name="Meyer B.J."/>
            <person name="Haag E.S."/>
        </authorList>
    </citation>
    <scope>NUCLEOTIDE SEQUENCE [LARGE SCALE GENOMIC DNA]</scope>
    <source>
        <strain evidence="2">JU1422</strain>
    </source>
</reference>
<evidence type="ECO:0000313" key="2">
    <source>
        <dbReference type="Proteomes" id="UP000230233"/>
    </source>
</evidence>
<dbReference type="Proteomes" id="UP000230233">
    <property type="component" value="Chromosome X"/>
</dbReference>
<organism evidence="1 2">
    <name type="scientific">Caenorhabditis nigoni</name>
    <dbReference type="NCBI Taxonomy" id="1611254"/>
    <lineage>
        <taxon>Eukaryota</taxon>
        <taxon>Metazoa</taxon>
        <taxon>Ecdysozoa</taxon>
        <taxon>Nematoda</taxon>
        <taxon>Chromadorea</taxon>
        <taxon>Rhabditida</taxon>
        <taxon>Rhabditina</taxon>
        <taxon>Rhabditomorpha</taxon>
        <taxon>Rhabditoidea</taxon>
        <taxon>Rhabditidae</taxon>
        <taxon>Peloderinae</taxon>
        <taxon>Caenorhabditis</taxon>
    </lineage>
</organism>
<accession>A0A2G5T182</accession>
<sequence length="87" mass="10081">MNMGMFSKKETERSGMMNTTKAFTLMLHFAEQFDPLRHLNSDGKLTCMKKDVNPGFYTEARRGGGPIRHLTLESSRRLWDRRPTSKT</sequence>
<keyword evidence="2" id="KW-1185">Reference proteome</keyword>
<gene>
    <name evidence="1" type="primary">Cnig_chr_X.g26021</name>
    <name evidence="1" type="ORF">B9Z55_026021</name>
</gene>
<comment type="caution">
    <text evidence="1">The sequence shown here is derived from an EMBL/GenBank/DDBJ whole genome shotgun (WGS) entry which is preliminary data.</text>
</comment>
<dbReference type="EMBL" id="PDUG01000006">
    <property type="protein sequence ID" value="PIC21037.1"/>
    <property type="molecule type" value="Genomic_DNA"/>
</dbReference>
<dbReference type="AlphaFoldDB" id="A0A2G5T182"/>
<evidence type="ECO:0000313" key="1">
    <source>
        <dbReference type="EMBL" id="PIC21037.1"/>
    </source>
</evidence>